<keyword evidence="2" id="KW-0614">Plasmid</keyword>
<keyword evidence="3" id="KW-1185">Reference proteome</keyword>
<sequence>MNYNTIYSMDKVFKEFNKVTLKLYNLWSNHMIYTWRWWLQVLIAILPWILWVIIRKKESAGRLLYAGFFTMLIATYTDVLGTTLGLWEYPVKLLPIFPPMAPWDSTVMPVTTMIFLQYKTEINPFLKAFIYSFFGAYVLEPLAVILKLYKPFGWKHIYSFIVFFVIYIFTNYIFMRDNFKKI</sequence>
<dbReference type="GeneID" id="45000275"/>
<evidence type="ECO:0000313" key="3">
    <source>
        <dbReference type="Proteomes" id="UP000000814"/>
    </source>
</evidence>
<dbReference type="RefSeq" id="WP_010890727.1">
    <property type="nucleotide sequence ID" value="NC_001988.2"/>
</dbReference>
<name>Q97TQ6_CLOAB</name>
<feature type="transmembrane region" description="Helical" evidence="1">
    <location>
        <begin position="35"/>
        <end position="54"/>
    </location>
</feature>
<gene>
    <name evidence="2" type="ordered locus">CA_P0042</name>
</gene>
<geneLocation type="plasmid" evidence="2 3">
    <name>pSOL1</name>
</geneLocation>
<reference evidence="2 3" key="1">
    <citation type="journal article" date="2001" name="J. Bacteriol.">
        <title>Genome sequence and comparative analysis of the solvent-producing bacterium Clostridium acetobutylicum.</title>
        <authorList>
            <person name="Nolling J."/>
            <person name="Breton G."/>
            <person name="Omelchenko M.V."/>
            <person name="Makarova K.S."/>
            <person name="Zeng Q."/>
            <person name="Gibson R."/>
            <person name="Lee H.M."/>
            <person name="Dubois J."/>
            <person name="Qiu D."/>
            <person name="Hitti J."/>
            <person name="Wolf Y.I."/>
            <person name="Tatusov R.L."/>
            <person name="Sabathe F."/>
            <person name="Doucette-Stamm L."/>
            <person name="Soucaille P."/>
            <person name="Daly M.J."/>
            <person name="Bennett G.N."/>
            <person name="Koonin E.V."/>
            <person name="Smith D.R."/>
        </authorList>
    </citation>
    <scope>NUCLEOTIDE SEQUENCE [LARGE SCALE GENOMIC DNA]</scope>
    <source>
        <strain evidence="3">ATCC 824 / DSM 792 / JCM 1419 / LMG 5710 / VKM B-1787</strain>
        <plasmid evidence="3">pSOL1</plasmid>
    </source>
</reference>
<organism evidence="2 3">
    <name type="scientific">Clostridium acetobutylicum (strain ATCC 824 / DSM 792 / JCM 1419 / IAM 19013 / LMG 5710 / NBRC 13948 / NRRL B-527 / VKM B-1787 / 2291 / W)</name>
    <dbReference type="NCBI Taxonomy" id="272562"/>
    <lineage>
        <taxon>Bacteria</taxon>
        <taxon>Bacillati</taxon>
        <taxon>Bacillota</taxon>
        <taxon>Clostridia</taxon>
        <taxon>Eubacteriales</taxon>
        <taxon>Clostridiaceae</taxon>
        <taxon>Clostridium</taxon>
    </lineage>
</organism>
<dbReference type="Proteomes" id="UP000000814">
    <property type="component" value="Plasmid pSOL1"/>
</dbReference>
<dbReference type="InterPro" id="IPR048147">
    <property type="entry name" value="CBO0543-like"/>
</dbReference>
<keyword evidence="1" id="KW-1133">Transmembrane helix</keyword>
<dbReference type="KEGG" id="cac:CA_P0042"/>
<feature type="transmembrane region" description="Helical" evidence="1">
    <location>
        <begin position="93"/>
        <end position="116"/>
    </location>
</feature>
<evidence type="ECO:0000256" key="1">
    <source>
        <dbReference type="SAM" id="Phobius"/>
    </source>
</evidence>
<dbReference type="PATRIC" id="fig|272562.8.peg.40"/>
<dbReference type="OrthoDB" id="1679483at2"/>
<proteinExistence type="predicted"/>
<evidence type="ECO:0000313" key="2">
    <source>
        <dbReference type="EMBL" id="AAK76788.1"/>
    </source>
</evidence>
<feature type="transmembrane region" description="Helical" evidence="1">
    <location>
        <begin position="155"/>
        <end position="174"/>
    </location>
</feature>
<keyword evidence="1" id="KW-0812">Transmembrane</keyword>
<accession>Q97TQ6</accession>
<feature type="transmembrane region" description="Helical" evidence="1">
    <location>
        <begin position="128"/>
        <end position="149"/>
    </location>
</feature>
<feature type="transmembrane region" description="Helical" evidence="1">
    <location>
        <begin position="63"/>
        <end position="87"/>
    </location>
</feature>
<dbReference type="AlphaFoldDB" id="Q97TQ6"/>
<keyword evidence="1" id="KW-0472">Membrane</keyword>
<dbReference type="HOGENOM" id="CLU_112019_0_0_9"/>
<dbReference type="NCBIfam" id="NF041644">
    <property type="entry name" value="CBO0543_fam"/>
    <property type="match status" value="1"/>
</dbReference>
<protein>
    <submittedName>
        <fullName evidence="2">Uncharacterized protein</fullName>
    </submittedName>
</protein>
<dbReference type="EMBL" id="AE001438">
    <property type="protein sequence ID" value="AAK76788.1"/>
    <property type="molecule type" value="Genomic_DNA"/>
</dbReference>